<keyword evidence="3 4" id="KW-0326">Glycosidase</keyword>
<keyword evidence="2 4" id="KW-0378">Hydrolase</keyword>
<dbReference type="PANTHER" id="PTHR43053:SF4">
    <property type="entry name" value="MYOGENESIS-REGULATING GLYCOSIDASE"/>
    <property type="match status" value="1"/>
</dbReference>
<dbReference type="InterPro" id="IPR050985">
    <property type="entry name" value="Alpha-glycosidase_related"/>
</dbReference>
<dbReference type="RefSeq" id="XP_013076706.2">
    <property type="nucleotide sequence ID" value="XM_013221252.2"/>
</dbReference>
<dbReference type="GO" id="GO:0005975">
    <property type="term" value="P:carbohydrate metabolic process"/>
    <property type="evidence" value="ECO:0007669"/>
    <property type="project" value="InterPro"/>
</dbReference>
<dbReference type="SUPFAM" id="SSF51011">
    <property type="entry name" value="Glycosyl hydrolase domain"/>
    <property type="match status" value="1"/>
</dbReference>
<dbReference type="Pfam" id="PF01055">
    <property type="entry name" value="Glyco_hydro_31_2nd"/>
    <property type="match status" value="1"/>
</dbReference>
<evidence type="ECO:0000256" key="5">
    <source>
        <dbReference type="SAM" id="Phobius"/>
    </source>
</evidence>
<keyword evidence="5" id="KW-0812">Transmembrane</keyword>
<keyword evidence="8" id="KW-1185">Reference proteome</keyword>
<dbReference type="Gene3D" id="3.20.20.80">
    <property type="entry name" value="Glycosidases"/>
    <property type="match status" value="1"/>
</dbReference>
<sequence>MLQYGRVLKMSSTLNYVFALVGAVLTLSILSGIVYHVCPNHTGQWSYKTPEADDIVTTLSVGPWARLTSSSSGLELTAKERFTDSKLPVRGYLGRKKSGHNMVNCKNKKDGLCFNRKDGFRLEVFSSAIKRKPIRKVKDLDCITISWEPPANSSIKETPEDCFDLSGFHWFGGFEESCQTWPMNGYNINSSAFITADSYMGRVFGSVIEGIFLSSSGLGIIVEETTPLYVSINQGGLPHLCLKGKVGEGTPFFNVTKPFLQYDVCLSANVLTLWQGISARHIPTPAFAPSFEVIKRPIWCTWAVYYDKINQSIILDYAKSIRAHNLSVSQLEIDDSWTLHYGDFNFTTDRFPDAAQMIQNLTDLGIPATVWVHPFFNKDSKTYQLLKEKGFLVKDIDSDNPHSVSWWRSKNESGILDVTNPDAVQWYLDTLNYLKVTFNVTSFKFDAGEAIWYPGKYKVQNPVASPNYLSSKYIDLALRSDMNQKRQEMRVGFRSQKSSLMMRIIDRESDWSHTLGIKTVIPASLVFGMMGYPYILPDMVGGDGSPDKELFIRWLQVSTFLPVIQISNPPWRFGDDVVQLTRKFLQLHEDYADDIFDLALNAIKTGEPIIRPLWWIAPQDEDALPIDTEFLLGNNLLVAPVLEWGARSRDIYLPSGQWRDENTGEIVQGGVWLLNYAVPLEVLPYFTKIA</sequence>
<feature type="domain" description="Glycosyl hydrolase family 31 C-terminal" evidence="7">
    <location>
        <begin position="606"/>
        <end position="688"/>
    </location>
</feature>
<evidence type="ECO:0000313" key="8">
    <source>
        <dbReference type="Proteomes" id="UP001165740"/>
    </source>
</evidence>
<dbReference type="AlphaFoldDB" id="A0A9U8E8T0"/>
<dbReference type="InterPro" id="IPR013780">
    <property type="entry name" value="Glyco_hydro_b"/>
</dbReference>
<dbReference type="InterPro" id="IPR000322">
    <property type="entry name" value="Glyco_hydro_31_TIM"/>
</dbReference>
<dbReference type="PANTHER" id="PTHR43053">
    <property type="entry name" value="GLYCOSIDASE FAMILY 31"/>
    <property type="match status" value="1"/>
</dbReference>
<keyword evidence="5" id="KW-1133">Transmembrane helix</keyword>
<gene>
    <name evidence="9" type="primary">LOC106062942</name>
</gene>
<evidence type="ECO:0000313" key="9">
    <source>
        <dbReference type="RefSeq" id="XP_013076706.2"/>
    </source>
</evidence>
<dbReference type="CDD" id="cd06592">
    <property type="entry name" value="GH31_NET37"/>
    <property type="match status" value="1"/>
</dbReference>
<keyword evidence="5" id="KW-0472">Membrane</keyword>
<evidence type="ECO:0000259" key="7">
    <source>
        <dbReference type="Pfam" id="PF21365"/>
    </source>
</evidence>
<feature type="transmembrane region" description="Helical" evidence="5">
    <location>
        <begin position="12"/>
        <end position="35"/>
    </location>
</feature>
<organism evidence="8 9">
    <name type="scientific">Biomphalaria glabrata</name>
    <name type="common">Bloodfluke planorb</name>
    <name type="synonym">Freshwater snail</name>
    <dbReference type="NCBI Taxonomy" id="6526"/>
    <lineage>
        <taxon>Eukaryota</taxon>
        <taxon>Metazoa</taxon>
        <taxon>Spiralia</taxon>
        <taxon>Lophotrochozoa</taxon>
        <taxon>Mollusca</taxon>
        <taxon>Gastropoda</taxon>
        <taxon>Heterobranchia</taxon>
        <taxon>Euthyneura</taxon>
        <taxon>Panpulmonata</taxon>
        <taxon>Hygrophila</taxon>
        <taxon>Lymnaeoidea</taxon>
        <taxon>Planorbidae</taxon>
        <taxon>Biomphalaria</taxon>
    </lineage>
</organism>
<dbReference type="InterPro" id="IPR017853">
    <property type="entry name" value="GH"/>
</dbReference>
<evidence type="ECO:0000259" key="6">
    <source>
        <dbReference type="Pfam" id="PF01055"/>
    </source>
</evidence>
<protein>
    <submittedName>
        <fullName evidence="9">Myogenesis-regulating glycosidase-like isoform X1</fullName>
    </submittedName>
</protein>
<comment type="similarity">
    <text evidence="1 4">Belongs to the glycosyl hydrolase 31 family.</text>
</comment>
<dbReference type="GO" id="GO:0004553">
    <property type="term" value="F:hydrolase activity, hydrolyzing O-glycosyl compounds"/>
    <property type="evidence" value="ECO:0007669"/>
    <property type="project" value="InterPro"/>
</dbReference>
<dbReference type="InterPro" id="IPR048395">
    <property type="entry name" value="Glyco_hydro_31_C"/>
</dbReference>
<dbReference type="Gene3D" id="2.60.40.1180">
    <property type="entry name" value="Golgi alpha-mannosidase II"/>
    <property type="match status" value="1"/>
</dbReference>
<accession>A0A9U8E8T0</accession>
<feature type="domain" description="Glycoside hydrolase family 31 TIM barrel" evidence="6">
    <location>
        <begin position="300"/>
        <end position="588"/>
    </location>
</feature>
<dbReference type="Proteomes" id="UP001165740">
    <property type="component" value="Chromosome 13"/>
</dbReference>
<reference evidence="9" key="1">
    <citation type="submission" date="2025-08" db="UniProtKB">
        <authorList>
            <consortium name="RefSeq"/>
        </authorList>
    </citation>
    <scope>IDENTIFICATION</scope>
</reference>
<evidence type="ECO:0000256" key="1">
    <source>
        <dbReference type="ARBA" id="ARBA00007806"/>
    </source>
</evidence>
<evidence type="ECO:0000256" key="4">
    <source>
        <dbReference type="RuleBase" id="RU361185"/>
    </source>
</evidence>
<dbReference type="SUPFAM" id="SSF51445">
    <property type="entry name" value="(Trans)glycosidases"/>
    <property type="match status" value="1"/>
</dbReference>
<proteinExistence type="inferred from homology"/>
<evidence type="ECO:0000256" key="2">
    <source>
        <dbReference type="ARBA" id="ARBA00022801"/>
    </source>
</evidence>
<dbReference type="KEGG" id="bgt:106062942"/>
<dbReference type="Pfam" id="PF21365">
    <property type="entry name" value="Glyco_hydro_31_3rd"/>
    <property type="match status" value="1"/>
</dbReference>
<dbReference type="OrthoDB" id="10070917at2759"/>
<evidence type="ECO:0000256" key="3">
    <source>
        <dbReference type="ARBA" id="ARBA00023295"/>
    </source>
</evidence>
<dbReference type="GeneID" id="106062942"/>
<name>A0A9U8E8T0_BIOGL</name>